<proteinExistence type="predicted"/>
<reference evidence="1" key="1">
    <citation type="journal article" date="2020" name="Nature">
        <title>Giant virus diversity and host interactions through global metagenomics.</title>
        <authorList>
            <person name="Schulz F."/>
            <person name="Roux S."/>
            <person name="Paez-Espino D."/>
            <person name="Jungbluth S."/>
            <person name="Walsh D.A."/>
            <person name="Denef V.J."/>
            <person name="McMahon K.D."/>
            <person name="Konstantinidis K.T."/>
            <person name="Eloe-Fadrosh E.A."/>
            <person name="Kyrpides N.C."/>
            <person name="Woyke T."/>
        </authorList>
    </citation>
    <scope>NUCLEOTIDE SEQUENCE</scope>
    <source>
        <strain evidence="1">GVMAG-M-3300009422-16</strain>
    </source>
</reference>
<protein>
    <submittedName>
        <fullName evidence="1">Uncharacterized protein</fullName>
    </submittedName>
</protein>
<name>A0A6C0B5G9_9ZZZZ</name>
<evidence type="ECO:0000313" key="1">
    <source>
        <dbReference type="EMBL" id="QHS86911.1"/>
    </source>
</evidence>
<organism evidence="1">
    <name type="scientific">viral metagenome</name>
    <dbReference type="NCBI Taxonomy" id="1070528"/>
    <lineage>
        <taxon>unclassified sequences</taxon>
        <taxon>metagenomes</taxon>
        <taxon>organismal metagenomes</taxon>
    </lineage>
</organism>
<dbReference type="EMBL" id="MN739065">
    <property type="protein sequence ID" value="QHS86911.1"/>
    <property type="molecule type" value="Genomic_DNA"/>
</dbReference>
<dbReference type="AlphaFoldDB" id="A0A6C0B5G9"/>
<sequence length="211" mass="24562">MNTYKYIWNPIKKRHININSKEGLNMLKIYITTLKGGNPEVLENPLNKRIEFVPNPLAKRLNKKPKARCYNYFISKKSGGKTKKKYIKKYTSPACPDSLLKHDNGTLITDKFGNWYPEDWNIDNPQSMKSIMNKDYKCNKKNKKKCKEIYNKSKKCTGCLDNKIDNLKVKIRTGESSKAGIKSMKKIIKKVSKMKNYLENINDKNKAMLNN</sequence>
<accession>A0A6C0B5G9</accession>